<reference evidence="1 2" key="1">
    <citation type="journal article" date="2014" name="Genome Announc.">
        <title>Draft Genome Sequence of Paenibacillus pini JCM 16418T, Isolated from the Rhizosphere of Pine Tree.</title>
        <authorList>
            <person name="Yuki M."/>
            <person name="Oshima K."/>
            <person name="Suda W."/>
            <person name="Oshida Y."/>
            <person name="Kitamura K."/>
            <person name="Iida Y."/>
            <person name="Hattori M."/>
            <person name="Ohkuma M."/>
        </authorList>
    </citation>
    <scope>NUCLEOTIDE SEQUENCE [LARGE SCALE GENOMIC DNA]</scope>
    <source>
        <strain evidence="1 2">JCM 16418</strain>
    </source>
</reference>
<evidence type="ECO:0000313" key="2">
    <source>
        <dbReference type="Proteomes" id="UP000019364"/>
    </source>
</evidence>
<organism evidence="1 2">
    <name type="scientific">Paenibacillus pini JCM 16418</name>
    <dbReference type="NCBI Taxonomy" id="1236976"/>
    <lineage>
        <taxon>Bacteria</taxon>
        <taxon>Bacillati</taxon>
        <taxon>Bacillota</taxon>
        <taxon>Bacilli</taxon>
        <taxon>Bacillales</taxon>
        <taxon>Paenibacillaceae</taxon>
        <taxon>Paenibacillus</taxon>
    </lineage>
</organism>
<dbReference type="EMBL" id="BAVZ01000002">
    <property type="protein sequence ID" value="GAF06790.1"/>
    <property type="molecule type" value="Genomic_DNA"/>
</dbReference>
<protein>
    <submittedName>
        <fullName evidence="1">Uncharacterized protein</fullName>
    </submittedName>
</protein>
<sequence length="109" mass="12299">MSTGVPMMTVQMDFLKLQEAINAAVDQALERHSVKSNLPPLLTKTQLQDLLGIKATKAAELLSREDFPVTREFGHPRVPTHLLMIWIDEHTDWVRENAKDLLKGKRGVA</sequence>
<dbReference type="OrthoDB" id="2614557at2"/>
<evidence type="ECO:0000313" key="1">
    <source>
        <dbReference type="EMBL" id="GAF06790.1"/>
    </source>
</evidence>
<keyword evidence="2" id="KW-1185">Reference proteome</keyword>
<dbReference type="STRING" id="1236976.JCM16418_772"/>
<accession>W7Y770</accession>
<dbReference type="eggNOG" id="ENOG5032YQ0">
    <property type="taxonomic scope" value="Bacteria"/>
</dbReference>
<dbReference type="AlphaFoldDB" id="W7Y770"/>
<comment type="caution">
    <text evidence="1">The sequence shown here is derived from an EMBL/GenBank/DDBJ whole genome shotgun (WGS) entry which is preliminary data.</text>
</comment>
<dbReference type="RefSeq" id="WP_052020026.1">
    <property type="nucleotide sequence ID" value="NZ_BAVZ01000002.1"/>
</dbReference>
<name>W7Y770_9BACL</name>
<dbReference type="Proteomes" id="UP000019364">
    <property type="component" value="Unassembled WGS sequence"/>
</dbReference>
<gene>
    <name evidence="1" type="ORF">JCM16418_772</name>
</gene>
<proteinExistence type="predicted"/>